<evidence type="ECO:0000313" key="3">
    <source>
        <dbReference type="Proteomes" id="UP000051124"/>
    </source>
</evidence>
<evidence type="ECO:0000313" key="2">
    <source>
        <dbReference type="EMBL" id="KPJ50269.1"/>
    </source>
</evidence>
<name>A0A0S7WJC5_UNCT6</name>
<dbReference type="EMBL" id="LIZT01000026">
    <property type="protein sequence ID" value="KPJ50269.1"/>
    <property type="molecule type" value="Genomic_DNA"/>
</dbReference>
<sequence>MRMKRVRITLNDVTNTVDVSDSIWNIYDEAVKSRLITARMREKILAYLSIFSELTKERCVEFYPNGLMAVGRLKKPMRHMMCYDDILMWFVLVNEEVNDVVVGDVSFTGEEAHRFMACMERFNRKYRFVRKDKPEREKKKDRVRATRLLDSQRRTAAVVHAESRGQWNTKRRTKRQPGR</sequence>
<feature type="compositionally biased region" description="Basic residues" evidence="1">
    <location>
        <begin position="169"/>
        <end position="179"/>
    </location>
</feature>
<organism evidence="2 3">
    <name type="scientific">candidate division TA06 bacterium DG_26</name>
    <dbReference type="NCBI Taxonomy" id="1703771"/>
    <lineage>
        <taxon>Bacteria</taxon>
        <taxon>Bacteria division TA06</taxon>
    </lineage>
</organism>
<accession>A0A0S7WJC5</accession>
<reference evidence="2 3" key="1">
    <citation type="journal article" date="2015" name="Microbiome">
        <title>Genomic resolution of linkages in carbon, nitrogen, and sulfur cycling among widespread estuary sediment bacteria.</title>
        <authorList>
            <person name="Baker B.J."/>
            <person name="Lazar C.S."/>
            <person name="Teske A.P."/>
            <person name="Dick G.J."/>
        </authorList>
    </citation>
    <scope>NUCLEOTIDE SEQUENCE [LARGE SCALE GENOMIC DNA]</scope>
    <source>
        <strain evidence="2">DG_26</strain>
    </source>
</reference>
<feature type="region of interest" description="Disordered" evidence="1">
    <location>
        <begin position="154"/>
        <end position="179"/>
    </location>
</feature>
<dbReference type="AlphaFoldDB" id="A0A0S7WJC5"/>
<gene>
    <name evidence="2" type="ORF">AMJ40_03405</name>
</gene>
<evidence type="ECO:0000256" key="1">
    <source>
        <dbReference type="SAM" id="MobiDB-lite"/>
    </source>
</evidence>
<dbReference type="Proteomes" id="UP000051124">
    <property type="component" value="Unassembled WGS sequence"/>
</dbReference>
<comment type="caution">
    <text evidence="2">The sequence shown here is derived from an EMBL/GenBank/DDBJ whole genome shotgun (WGS) entry which is preliminary data.</text>
</comment>
<protein>
    <submittedName>
        <fullName evidence="2">Uncharacterized protein</fullName>
    </submittedName>
</protein>
<proteinExistence type="predicted"/>